<feature type="signal peptide" evidence="2">
    <location>
        <begin position="1"/>
        <end position="26"/>
    </location>
</feature>
<dbReference type="EMBL" id="KB870812">
    <property type="protein sequence ID" value="EOA14639.1"/>
    <property type="molecule type" value="Genomic_DNA"/>
</dbReference>
<gene>
    <name evidence="4" type="ORF">CARUB_v10027897mg</name>
</gene>
<dbReference type="PANTHER" id="PTHR31951:SF27">
    <property type="entry name" value="BIFUNCTIONAL INHIBITOR_LIPID-TRANSFER PROTEIN_SEED STORAGE 2S ALBUMIN SUPERFAMILY PROTEIN-RELATED"/>
    <property type="match status" value="1"/>
</dbReference>
<evidence type="ECO:0000256" key="1">
    <source>
        <dbReference type="ARBA" id="ARBA00022729"/>
    </source>
</evidence>
<keyword evidence="5" id="KW-1185">Reference proteome</keyword>
<name>R0GD64_9BRAS</name>
<reference evidence="5" key="1">
    <citation type="journal article" date="2013" name="Nat. Genet.">
        <title>The Capsella rubella genome and the genomic consequences of rapid mating system evolution.</title>
        <authorList>
            <person name="Slotte T."/>
            <person name="Hazzouri K.M."/>
            <person name="Agren J.A."/>
            <person name="Koenig D."/>
            <person name="Maumus F."/>
            <person name="Guo Y.L."/>
            <person name="Steige K."/>
            <person name="Platts A.E."/>
            <person name="Escobar J.S."/>
            <person name="Newman L.K."/>
            <person name="Wang W."/>
            <person name="Mandakova T."/>
            <person name="Vello E."/>
            <person name="Smith L.M."/>
            <person name="Henz S.R."/>
            <person name="Steffen J."/>
            <person name="Takuno S."/>
            <person name="Brandvain Y."/>
            <person name="Coop G."/>
            <person name="Andolfatto P."/>
            <person name="Hu T.T."/>
            <person name="Blanchette M."/>
            <person name="Clark R.M."/>
            <person name="Quesneville H."/>
            <person name="Nordborg M."/>
            <person name="Gaut B.S."/>
            <person name="Lysak M.A."/>
            <person name="Jenkins J."/>
            <person name="Grimwood J."/>
            <person name="Chapman J."/>
            <person name="Prochnik S."/>
            <person name="Shu S."/>
            <person name="Rokhsar D."/>
            <person name="Schmutz J."/>
            <person name="Weigel D."/>
            <person name="Wright S.I."/>
        </authorList>
    </citation>
    <scope>NUCLEOTIDE SEQUENCE [LARGE SCALE GENOMIC DNA]</scope>
    <source>
        <strain evidence="5">cv. Monte Gargano</strain>
    </source>
</reference>
<sequence>MSKFSSKITLLFNVVALVCVFVPVFSVEEVKVKSLWDTCLVKITPKCTFNIIAVIFGNGTLSDLCCNDLVKERKVCHDTLIKYIVDRPSLIAHETEYLKTRDDVWNHCISISKTL</sequence>
<dbReference type="Pfam" id="PF05617">
    <property type="entry name" value="Prolamin_like"/>
    <property type="match status" value="1"/>
</dbReference>
<evidence type="ECO:0000259" key="3">
    <source>
        <dbReference type="Pfam" id="PF05617"/>
    </source>
</evidence>
<keyword evidence="1 2" id="KW-0732">Signal</keyword>
<dbReference type="PANTHER" id="PTHR31951">
    <property type="entry name" value="BIFUNCTIONAL INHIBITOR/LIPID-TRANSFER PROTEIN/SEED STORAGE 2S ALBUMIN SUPERFAMILY PROTEIN-RELATED"/>
    <property type="match status" value="1"/>
</dbReference>
<accession>R0GD64</accession>
<feature type="chain" id="PRO_5004351185" description="Prolamin-like domain-containing protein" evidence="2">
    <location>
        <begin position="27"/>
        <end position="115"/>
    </location>
</feature>
<feature type="domain" description="Prolamin-like" evidence="3">
    <location>
        <begin position="38"/>
        <end position="108"/>
    </location>
</feature>
<dbReference type="Proteomes" id="UP000029121">
    <property type="component" value="Unassembled WGS sequence"/>
</dbReference>
<protein>
    <recommendedName>
        <fullName evidence="3">Prolamin-like domain-containing protein</fullName>
    </recommendedName>
</protein>
<organism evidence="4 5">
    <name type="scientific">Capsella rubella</name>
    <dbReference type="NCBI Taxonomy" id="81985"/>
    <lineage>
        <taxon>Eukaryota</taxon>
        <taxon>Viridiplantae</taxon>
        <taxon>Streptophyta</taxon>
        <taxon>Embryophyta</taxon>
        <taxon>Tracheophyta</taxon>
        <taxon>Spermatophyta</taxon>
        <taxon>Magnoliopsida</taxon>
        <taxon>eudicotyledons</taxon>
        <taxon>Gunneridae</taxon>
        <taxon>Pentapetalae</taxon>
        <taxon>rosids</taxon>
        <taxon>malvids</taxon>
        <taxon>Brassicales</taxon>
        <taxon>Brassicaceae</taxon>
        <taxon>Camelineae</taxon>
        <taxon>Capsella</taxon>
    </lineage>
</organism>
<evidence type="ECO:0000313" key="5">
    <source>
        <dbReference type="Proteomes" id="UP000029121"/>
    </source>
</evidence>
<evidence type="ECO:0000256" key="2">
    <source>
        <dbReference type="SAM" id="SignalP"/>
    </source>
</evidence>
<proteinExistence type="predicted"/>
<dbReference type="AlphaFoldDB" id="R0GD64"/>
<dbReference type="KEGG" id="crb:17875504"/>
<dbReference type="eggNOG" id="ENOG502R54Q">
    <property type="taxonomic scope" value="Eukaryota"/>
</dbReference>
<evidence type="ECO:0000313" key="4">
    <source>
        <dbReference type="EMBL" id="EOA14639.1"/>
    </source>
</evidence>
<dbReference type="InterPro" id="IPR008502">
    <property type="entry name" value="Prolamin-like"/>
</dbReference>